<proteinExistence type="predicted"/>
<sequence>MSGASAGAFSATSAGSLHRHKFGLGNKSQGGPDRPYSVMSIREKAGSRLGFGTTRPETPATNFSGGISYHSSHASNQQSQQPRAGTAAGDYADGGGLLGGFSTPSPKKRGIFKRFVDTAKTSAATARSTLQSAQGNYSRPASRVDGHGPNGMTGFAGGTAAVTSQRPASSLARDMGLGGASDWVQVRRDVNRSNSLSRNERTERAERCQMLDIPALDPISTLFETTEGDEGADGGPVHEPIDFEAVCNFALIDKSARFVANLPHSVTPASLAQGY</sequence>
<reference evidence="1" key="1">
    <citation type="submission" date="2024-09" db="EMBL/GenBank/DDBJ databases">
        <title>Black Yeasts Isolated from many extreme environments.</title>
        <authorList>
            <person name="Coleine C."/>
            <person name="Stajich J.E."/>
            <person name="Selbmann L."/>
        </authorList>
    </citation>
    <scope>NUCLEOTIDE SEQUENCE</scope>
    <source>
        <strain evidence="1">CCFEE 5737</strain>
    </source>
</reference>
<feature type="non-terminal residue" evidence="1">
    <location>
        <position position="275"/>
    </location>
</feature>
<dbReference type="Proteomes" id="UP001186974">
    <property type="component" value="Unassembled WGS sequence"/>
</dbReference>
<keyword evidence="2" id="KW-1185">Reference proteome</keyword>
<organism evidence="1 2">
    <name type="scientific">Coniosporium uncinatum</name>
    <dbReference type="NCBI Taxonomy" id="93489"/>
    <lineage>
        <taxon>Eukaryota</taxon>
        <taxon>Fungi</taxon>
        <taxon>Dikarya</taxon>
        <taxon>Ascomycota</taxon>
        <taxon>Pezizomycotina</taxon>
        <taxon>Dothideomycetes</taxon>
        <taxon>Dothideomycetes incertae sedis</taxon>
        <taxon>Coniosporium</taxon>
    </lineage>
</organism>
<gene>
    <name evidence="1" type="ORF">LTS18_000231</name>
</gene>
<name>A0ACC3CUM8_9PEZI</name>
<evidence type="ECO:0000313" key="2">
    <source>
        <dbReference type="Proteomes" id="UP001186974"/>
    </source>
</evidence>
<evidence type="ECO:0000313" key="1">
    <source>
        <dbReference type="EMBL" id="KAK3044834.1"/>
    </source>
</evidence>
<comment type="caution">
    <text evidence="1">The sequence shown here is derived from an EMBL/GenBank/DDBJ whole genome shotgun (WGS) entry which is preliminary data.</text>
</comment>
<dbReference type="EMBL" id="JAWDJW010011390">
    <property type="protein sequence ID" value="KAK3044834.1"/>
    <property type="molecule type" value="Genomic_DNA"/>
</dbReference>
<protein>
    <submittedName>
        <fullName evidence="1">Uncharacterized protein</fullName>
    </submittedName>
</protein>
<accession>A0ACC3CUM8</accession>